<feature type="chain" id="PRO_5015733744" evidence="1">
    <location>
        <begin position="20"/>
        <end position="136"/>
    </location>
</feature>
<feature type="signal peptide" evidence="1">
    <location>
        <begin position="1"/>
        <end position="19"/>
    </location>
</feature>
<evidence type="ECO:0000256" key="1">
    <source>
        <dbReference type="SAM" id="SignalP"/>
    </source>
</evidence>
<accession>A0A2S6IDW5</accession>
<keyword evidence="3" id="KW-1185">Reference proteome</keyword>
<gene>
    <name evidence="2" type="ORF">LY01_02986</name>
</gene>
<comment type="caution">
    <text evidence="2">The sequence shown here is derived from an EMBL/GenBank/DDBJ whole genome shotgun (WGS) entry which is preliminary data.</text>
</comment>
<dbReference type="RefSeq" id="WP_104516775.1">
    <property type="nucleotide sequence ID" value="NZ_MQVW01000014.1"/>
</dbReference>
<evidence type="ECO:0000313" key="2">
    <source>
        <dbReference type="EMBL" id="PPK92386.1"/>
    </source>
</evidence>
<dbReference type="Proteomes" id="UP000239002">
    <property type="component" value="Unassembled WGS sequence"/>
</dbReference>
<evidence type="ECO:0000313" key="3">
    <source>
        <dbReference type="Proteomes" id="UP000239002"/>
    </source>
</evidence>
<reference evidence="2 3" key="1">
    <citation type="submission" date="2018-02" db="EMBL/GenBank/DDBJ databases">
        <title>Genomic Encyclopedia of Archaeal and Bacterial Type Strains, Phase II (KMG-II): from individual species to whole genera.</title>
        <authorList>
            <person name="Goeker M."/>
        </authorList>
    </citation>
    <scope>NUCLEOTIDE SEQUENCE [LARGE SCALE GENOMIC DNA]</scope>
    <source>
        <strain evidence="2 3">DSM 16809</strain>
    </source>
</reference>
<protein>
    <submittedName>
        <fullName evidence="2">Uncharacterized protein (DUF2141 family)</fullName>
    </submittedName>
</protein>
<dbReference type="EMBL" id="PTJE01000011">
    <property type="protein sequence ID" value="PPK92386.1"/>
    <property type="molecule type" value="Genomic_DNA"/>
</dbReference>
<dbReference type="InterPro" id="IPR018673">
    <property type="entry name" value="DUF2141"/>
</dbReference>
<dbReference type="Pfam" id="PF09912">
    <property type="entry name" value="DUF2141"/>
    <property type="match status" value="1"/>
</dbReference>
<organism evidence="2 3">
    <name type="scientific">Nonlabens xylanidelens</name>
    <dbReference type="NCBI Taxonomy" id="191564"/>
    <lineage>
        <taxon>Bacteria</taxon>
        <taxon>Pseudomonadati</taxon>
        <taxon>Bacteroidota</taxon>
        <taxon>Flavobacteriia</taxon>
        <taxon>Flavobacteriales</taxon>
        <taxon>Flavobacteriaceae</taxon>
        <taxon>Nonlabens</taxon>
    </lineage>
</organism>
<sequence>MKTLFTTIIVLLFSLALSAQETFTLKVTVDNAKNDQGTMVYSLSTENQFMKAAPLQSATVEIKDGVAVAIFENIPAGEYAVMVLHDKNGNNQMDFTDQGMPKEAYGMSNNPMSYGPPSWDDAKITIESDKEIAVRL</sequence>
<name>A0A2S6IDW5_9FLAO</name>
<dbReference type="OrthoDB" id="9788332at2"/>
<dbReference type="AlphaFoldDB" id="A0A2S6IDW5"/>
<keyword evidence="1" id="KW-0732">Signal</keyword>
<proteinExistence type="predicted"/>